<dbReference type="EMBL" id="BMQB01000002">
    <property type="protein sequence ID" value="GGJ83692.1"/>
    <property type="molecule type" value="Genomic_DNA"/>
</dbReference>
<dbReference type="AlphaFoldDB" id="A0A8J3F6W8"/>
<organism evidence="2 3">
    <name type="scientific">Pilimelia anulata</name>
    <dbReference type="NCBI Taxonomy" id="53371"/>
    <lineage>
        <taxon>Bacteria</taxon>
        <taxon>Bacillati</taxon>
        <taxon>Actinomycetota</taxon>
        <taxon>Actinomycetes</taxon>
        <taxon>Micromonosporales</taxon>
        <taxon>Micromonosporaceae</taxon>
        <taxon>Pilimelia</taxon>
    </lineage>
</organism>
<dbReference type="Proteomes" id="UP000649739">
    <property type="component" value="Unassembled WGS sequence"/>
</dbReference>
<protein>
    <submittedName>
        <fullName evidence="2">Uncharacterized protein</fullName>
    </submittedName>
</protein>
<feature type="transmembrane region" description="Helical" evidence="1">
    <location>
        <begin position="50"/>
        <end position="72"/>
    </location>
</feature>
<evidence type="ECO:0000256" key="1">
    <source>
        <dbReference type="SAM" id="Phobius"/>
    </source>
</evidence>
<evidence type="ECO:0000313" key="3">
    <source>
        <dbReference type="Proteomes" id="UP000649739"/>
    </source>
</evidence>
<dbReference type="Pfam" id="PF19744">
    <property type="entry name" value="DUF6232"/>
    <property type="match status" value="1"/>
</dbReference>
<gene>
    <name evidence="2" type="ORF">GCM10010123_11760</name>
</gene>
<keyword evidence="1" id="KW-1133">Transmembrane helix</keyword>
<evidence type="ECO:0000313" key="2">
    <source>
        <dbReference type="EMBL" id="GGJ83692.1"/>
    </source>
</evidence>
<proteinExistence type="predicted"/>
<name>A0A8J3F6W8_9ACTN</name>
<dbReference type="RefSeq" id="WP_189169012.1">
    <property type="nucleotide sequence ID" value="NZ_BMQB01000002.1"/>
</dbReference>
<accession>A0A8J3F6W8</accession>
<keyword evidence="1" id="KW-0812">Transmembrane</keyword>
<feature type="transmembrane region" description="Helical" evidence="1">
    <location>
        <begin position="78"/>
        <end position="101"/>
    </location>
</feature>
<keyword evidence="3" id="KW-1185">Reference proteome</keyword>
<comment type="caution">
    <text evidence="2">The sequence shown here is derived from an EMBL/GenBank/DDBJ whole genome shotgun (WGS) entry which is preliminary data.</text>
</comment>
<sequence>MEREHYRDAAVAVTAAGIEIDGRHLPLAELTEVWYRRGARSWRRTARRGALALAILVPLALGATAVVIGLSLDLAPLPLAAVVGAALVAGLATGPLADLLLEWVDRSYSRGAREWEIWARWRGEEVLLLRTRDQRRFGQVYRAIERAAER</sequence>
<keyword evidence="1" id="KW-0472">Membrane</keyword>
<dbReference type="InterPro" id="IPR045629">
    <property type="entry name" value="DUF6232"/>
</dbReference>
<reference evidence="2" key="1">
    <citation type="journal article" date="2014" name="Int. J. Syst. Evol. Microbiol.">
        <title>Complete genome sequence of Corynebacterium casei LMG S-19264T (=DSM 44701T), isolated from a smear-ripened cheese.</title>
        <authorList>
            <consortium name="US DOE Joint Genome Institute (JGI-PGF)"/>
            <person name="Walter F."/>
            <person name="Albersmeier A."/>
            <person name="Kalinowski J."/>
            <person name="Ruckert C."/>
        </authorList>
    </citation>
    <scope>NUCLEOTIDE SEQUENCE</scope>
    <source>
        <strain evidence="2">JCM 3090</strain>
    </source>
</reference>
<reference evidence="2" key="2">
    <citation type="submission" date="2020-09" db="EMBL/GenBank/DDBJ databases">
        <authorList>
            <person name="Sun Q."/>
            <person name="Ohkuma M."/>
        </authorList>
    </citation>
    <scope>NUCLEOTIDE SEQUENCE</scope>
    <source>
        <strain evidence="2">JCM 3090</strain>
    </source>
</reference>